<evidence type="ECO:0000256" key="1">
    <source>
        <dbReference type="SAM" id="MobiDB-lite"/>
    </source>
</evidence>
<feature type="region of interest" description="Disordered" evidence="1">
    <location>
        <begin position="48"/>
        <end position="82"/>
    </location>
</feature>
<dbReference type="AlphaFoldDB" id="A0AAV7VX54"/>
<gene>
    <name evidence="2" type="ORF">NDU88_001298</name>
</gene>
<dbReference type="EMBL" id="JANPWB010000002">
    <property type="protein sequence ID" value="KAJ1205873.1"/>
    <property type="molecule type" value="Genomic_DNA"/>
</dbReference>
<organism evidence="2 3">
    <name type="scientific">Pleurodeles waltl</name>
    <name type="common">Iberian ribbed newt</name>
    <dbReference type="NCBI Taxonomy" id="8319"/>
    <lineage>
        <taxon>Eukaryota</taxon>
        <taxon>Metazoa</taxon>
        <taxon>Chordata</taxon>
        <taxon>Craniata</taxon>
        <taxon>Vertebrata</taxon>
        <taxon>Euteleostomi</taxon>
        <taxon>Amphibia</taxon>
        <taxon>Batrachia</taxon>
        <taxon>Caudata</taxon>
        <taxon>Salamandroidea</taxon>
        <taxon>Salamandridae</taxon>
        <taxon>Pleurodelinae</taxon>
        <taxon>Pleurodeles</taxon>
    </lineage>
</organism>
<reference evidence="2" key="1">
    <citation type="journal article" date="2022" name="bioRxiv">
        <title>Sequencing and chromosome-scale assembly of the giantPleurodeles waltlgenome.</title>
        <authorList>
            <person name="Brown T."/>
            <person name="Elewa A."/>
            <person name="Iarovenko S."/>
            <person name="Subramanian E."/>
            <person name="Araus A.J."/>
            <person name="Petzold A."/>
            <person name="Susuki M."/>
            <person name="Suzuki K.-i.T."/>
            <person name="Hayashi T."/>
            <person name="Toyoda A."/>
            <person name="Oliveira C."/>
            <person name="Osipova E."/>
            <person name="Leigh N.D."/>
            <person name="Simon A."/>
            <person name="Yun M.H."/>
        </authorList>
    </citation>
    <scope>NUCLEOTIDE SEQUENCE</scope>
    <source>
        <strain evidence="2">20211129_DDA</strain>
        <tissue evidence="2">Liver</tissue>
    </source>
</reference>
<comment type="caution">
    <text evidence="2">The sequence shown here is derived from an EMBL/GenBank/DDBJ whole genome shotgun (WGS) entry which is preliminary data.</text>
</comment>
<protein>
    <submittedName>
        <fullName evidence="2">Uncharacterized protein</fullName>
    </submittedName>
</protein>
<evidence type="ECO:0000313" key="3">
    <source>
        <dbReference type="Proteomes" id="UP001066276"/>
    </source>
</evidence>
<name>A0AAV7VX54_PLEWA</name>
<accession>A0AAV7VX54</accession>
<keyword evidence="3" id="KW-1185">Reference proteome</keyword>
<sequence>MPLDGHGLLKPEVTWRETKGGPTLEWFAESTYRPSPGWSCAHLAAAPRDQAAPDEGVRKREDQGDTLAAGGEVQLIGPKKKL</sequence>
<evidence type="ECO:0000313" key="2">
    <source>
        <dbReference type="EMBL" id="KAJ1205873.1"/>
    </source>
</evidence>
<dbReference type="Proteomes" id="UP001066276">
    <property type="component" value="Chromosome 1_2"/>
</dbReference>
<proteinExistence type="predicted"/>